<accession>A0A428HUT2</accession>
<evidence type="ECO:0000313" key="4">
    <source>
        <dbReference type="Proteomes" id="UP000277773"/>
    </source>
</evidence>
<dbReference type="EMBL" id="RJPY01000001">
    <property type="protein sequence ID" value="RSJ99637.1"/>
    <property type="molecule type" value="Genomic_DNA"/>
</dbReference>
<reference evidence="3 4" key="1">
    <citation type="submission" date="2018-11" db="EMBL/GenBank/DDBJ databases">
        <title>Species Designations Belie Phenotypic and Genotypic Heterogeneity in Oral Streptococci.</title>
        <authorList>
            <person name="Velsko I."/>
        </authorList>
    </citation>
    <scope>NUCLEOTIDE SEQUENCE [LARGE SCALE GENOMIC DNA]</scope>
    <source>
        <strain evidence="2 4">BCC08</strain>
        <strain evidence="1 3">BCC22</strain>
    </source>
</reference>
<dbReference type="Proteomes" id="UP000271520">
    <property type="component" value="Unassembled WGS sequence"/>
</dbReference>
<dbReference type="Proteomes" id="UP000277773">
    <property type="component" value="Unassembled WGS sequence"/>
</dbReference>
<dbReference type="EMBL" id="RJPW01000001">
    <property type="protein sequence ID" value="RSJ94027.1"/>
    <property type="molecule type" value="Genomic_DNA"/>
</dbReference>
<evidence type="ECO:0000313" key="1">
    <source>
        <dbReference type="EMBL" id="RSJ94027.1"/>
    </source>
</evidence>
<gene>
    <name evidence="2" type="ORF">D8786_01675</name>
    <name evidence="1" type="ORF">D8788_00275</name>
</gene>
<organism evidence="2 4">
    <name type="scientific">Streptococcus mitis</name>
    <dbReference type="NCBI Taxonomy" id="28037"/>
    <lineage>
        <taxon>Bacteria</taxon>
        <taxon>Bacillati</taxon>
        <taxon>Bacillota</taxon>
        <taxon>Bacilli</taxon>
        <taxon>Lactobacillales</taxon>
        <taxon>Streptococcaceae</taxon>
        <taxon>Streptococcus</taxon>
        <taxon>Streptococcus mitis group</taxon>
    </lineage>
</organism>
<proteinExistence type="predicted"/>
<name>A0A428HUT2_STRMT</name>
<evidence type="ECO:0000313" key="2">
    <source>
        <dbReference type="EMBL" id="RSJ99637.1"/>
    </source>
</evidence>
<sequence length="59" mass="6226">MILTSLASVTVLGAVFAVSQPSVVKVDAPTATSTSVETGVTPDLWLKLQKLKSEKLKKI</sequence>
<evidence type="ECO:0000313" key="3">
    <source>
        <dbReference type="Proteomes" id="UP000271520"/>
    </source>
</evidence>
<comment type="caution">
    <text evidence="2">The sequence shown here is derived from an EMBL/GenBank/DDBJ whole genome shotgun (WGS) entry which is preliminary data.</text>
</comment>
<protein>
    <submittedName>
        <fullName evidence="2">Uncharacterized protein</fullName>
    </submittedName>
</protein>
<dbReference type="AlphaFoldDB" id="A0A428HUT2"/>